<proteinExistence type="inferred from homology"/>
<feature type="domain" description="TonB-dependent receptor plug" evidence="14">
    <location>
        <begin position="120"/>
        <end position="240"/>
    </location>
</feature>
<reference evidence="15" key="1">
    <citation type="submission" date="2020-10" db="EMBL/GenBank/DDBJ databases">
        <authorList>
            <person name="Gilroy R."/>
        </authorList>
    </citation>
    <scope>NUCLEOTIDE SEQUENCE</scope>
    <source>
        <strain evidence="15">2889</strain>
    </source>
</reference>
<evidence type="ECO:0000313" key="15">
    <source>
        <dbReference type="EMBL" id="MBO8432095.1"/>
    </source>
</evidence>
<accession>A0A9D9GYU9</accession>
<dbReference type="Gene3D" id="2.60.40.1120">
    <property type="entry name" value="Carboxypeptidase-like, regulatory domain"/>
    <property type="match status" value="1"/>
</dbReference>
<dbReference type="EMBL" id="JADIMZ010000029">
    <property type="protein sequence ID" value="MBO8432095.1"/>
    <property type="molecule type" value="Genomic_DNA"/>
</dbReference>
<dbReference type="InterPro" id="IPR023997">
    <property type="entry name" value="TonB-dep_OMP_SusC/RagA_CS"/>
</dbReference>
<sequence length="1063" mass="118262">MKKLVLFVVSLFLMGAANMAFGQRTVTGKVTSADDPMGIPMVAVQIEGTTIGTSTDLNGVYTLNNIPATAKNLKFSAMGMKDKIVPISGGVINVVMETAAISLQEVQVSASGYGVRKKVDNVGSAVQVDEEVITRQTESNVINSLQGSVPGMQVSTASGQPGSATTVRIRGTSSLSSGNDPLYVIDGVPIITGAMGMTSYTNGDGTDPLASLNPEDIESIQLLKDAAATSIYGSRASNGVIVVTTKRGKEGKVSFGVNAKVGVSTPPNVKKRFQKVNLEDFRTFLYESRINSGAADDRTYQRWQENPNLAYQYYTPENSNYNIDFMNNNGFRTAEEIALYGPNSVYYTDWWDQVTRNGLIQDYSMTASGGTKNVNYYASVGYFNNKGIVIGSDYTRYSARLNLDVNPTDWLSFGMNLTGSYSEINTVPTGLAYASPIWGASMMRPTDPVYSYLESDEMNEWGNYYVVDPSTGEYIVDKSTWNTTSNPAAQGYNPVALYTDEYRDRAFQQQYKALFSPYLRVKLYKNLYVQSKIGIDFVTLKEENVWSMVVNPQGAQLGGVTQLQDQTLAYMNITNTINWMPSIKKNNFNILVGQEAQRFNQFTSFVAGQDYATPQLMEISNATDTRGAFNRADATLASYFGSVEYDYDNKYYVSASVRRDGSSRFGEDKRWGTFWSVGARYRISAERFMAATQSWLNNLSLRISYGTSGNQNVGYYQARGVYASTRYGGISGFGPSQLANPNLEWEKRNKFDVGLEFMLFNVLTVEADYYNDRTVDMIFSRPLSYATGFGAIAMNLGSMRNQGVEIQVNALLMNRKNFRWTLGFNITTNDNMILELPDHQSIQSGTIGILEEGHPSSQLYMPEYAGVDPATGRPRWYGADGEYVYNYNDAAYRYVGFSDPKFYGGLQMGFEFYNFDLSFQFNYNYGNYILSNDLPYLENEGQDPGATTTYWIMENRWQRPGDDVVVPQLMNGGNNNATALSTRLKMSGSYLRLKSIMLGYTLPKKHCEKIFLSSLRIYASIDNAWTWCAKDFRGYDPESGLSAIQTSNYPVPINYSLGINVGF</sequence>
<protein>
    <submittedName>
        <fullName evidence="15">TonB-dependent receptor</fullName>
    </submittedName>
</protein>
<evidence type="ECO:0000256" key="10">
    <source>
        <dbReference type="PROSITE-ProRule" id="PRU01360"/>
    </source>
</evidence>
<evidence type="ECO:0000256" key="3">
    <source>
        <dbReference type="ARBA" id="ARBA00022452"/>
    </source>
</evidence>
<dbReference type="GO" id="GO:0015344">
    <property type="term" value="F:siderophore uptake transmembrane transporter activity"/>
    <property type="evidence" value="ECO:0007669"/>
    <property type="project" value="TreeGrafter"/>
</dbReference>
<dbReference type="NCBIfam" id="TIGR04056">
    <property type="entry name" value="OMP_RagA_SusC"/>
    <property type="match status" value="1"/>
</dbReference>
<dbReference type="GO" id="GO:0044718">
    <property type="term" value="P:siderophore transmembrane transport"/>
    <property type="evidence" value="ECO:0007669"/>
    <property type="project" value="TreeGrafter"/>
</dbReference>
<dbReference type="InterPro" id="IPR039426">
    <property type="entry name" value="TonB-dep_rcpt-like"/>
</dbReference>
<keyword evidence="3 10" id="KW-1134">Transmembrane beta strand</keyword>
<keyword evidence="8 15" id="KW-0675">Receptor</keyword>
<keyword evidence="7 10" id="KW-0472">Membrane</keyword>
<dbReference type="SUPFAM" id="SSF56935">
    <property type="entry name" value="Porins"/>
    <property type="match status" value="1"/>
</dbReference>
<feature type="chain" id="PRO_5039085526" evidence="12">
    <location>
        <begin position="23"/>
        <end position="1063"/>
    </location>
</feature>
<name>A0A9D9GYU9_9BACT</name>
<evidence type="ECO:0000256" key="7">
    <source>
        <dbReference type="ARBA" id="ARBA00023136"/>
    </source>
</evidence>
<dbReference type="InterPro" id="IPR036942">
    <property type="entry name" value="Beta-barrel_TonB_sf"/>
</dbReference>
<evidence type="ECO:0000256" key="9">
    <source>
        <dbReference type="ARBA" id="ARBA00023237"/>
    </source>
</evidence>
<evidence type="ECO:0000259" key="14">
    <source>
        <dbReference type="Pfam" id="PF07715"/>
    </source>
</evidence>
<comment type="similarity">
    <text evidence="10 11">Belongs to the TonB-dependent receptor family.</text>
</comment>
<dbReference type="PANTHER" id="PTHR30069:SF29">
    <property type="entry name" value="HEMOGLOBIN AND HEMOGLOBIN-HAPTOGLOBIN-BINDING PROTEIN 1-RELATED"/>
    <property type="match status" value="1"/>
</dbReference>
<reference evidence="15" key="2">
    <citation type="journal article" date="2021" name="PeerJ">
        <title>Extensive microbial diversity within the chicken gut microbiome revealed by metagenomics and culture.</title>
        <authorList>
            <person name="Gilroy R."/>
            <person name="Ravi A."/>
            <person name="Getino M."/>
            <person name="Pursley I."/>
            <person name="Horton D.L."/>
            <person name="Alikhan N.F."/>
            <person name="Baker D."/>
            <person name="Gharbi K."/>
            <person name="Hall N."/>
            <person name="Watson M."/>
            <person name="Adriaenssens E.M."/>
            <person name="Foster-Nyarko E."/>
            <person name="Jarju S."/>
            <person name="Secka A."/>
            <person name="Antonio M."/>
            <person name="Oren A."/>
            <person name="Chaudhuri R.R."/>
            <person name="La Ragione R."/>
            <person name="Hildebrand F."/>
            <person name="Pallen M.J."/>
        </authorList>
    </citation>
    <scope>NUCLEOTIDE SEQUENCE</scope>
    <source>
        <strain evidence="15">2889</strain>
    </source>
</reference>
<evidence type="ECO:0000313" key="16">
    <source>
        <dbReference type="Proteomes" id="UP000823612"/>
    </source>
</evidence>
<dbReference type="Pfam" id="PF13715">
    <property type="entry name" value="CarbopepD_reg_2"/>
    <property type="match status" value="1"/>
</dbReference>
<evidence type="ECO:0000256" key="4">
    <source>
        <dbReference type="ARBA" id="ARBA00022692"/>
    </source>
</evidence>
<dbReference type="InterPro" id="IPR023996">
    <property type="entry name" value="TonB-dep_OMP_SusC/RagA"/>
</dbReference>
<feature type="signal peptide" evidence="12">
    <location>
        <begin position="1"/>
        <end position="22"/>
    </location>
</feature>
<evidence type="ECO:0000256" key="6">
    <source>
        <dbReference type="ARBA" id="ARBA00023077"/>
    </source>
</evidence>
<comment type="caution">
    <text evidence="15">The sequence shown here is derived from an EMBL/GenBank/DDBJ whole genome shotgun (WGS) entry which is preliminary data.</text>
</comment>
<evidence type="ECO:0000256" key="8">
    <source>
        <dbReference type="ARBA" id="ARBA00023170"/>
    </source>
</evidence>
<dbReference type="InterPro" id="IPR037066">
    <property type="entry name" value="Plug_dom_sf"/>
</dbReference>
<dbReference type="GO" id="GO:0009279">
    <property type="term" value="C:cell outer membrane"/>
    <property type="evidence" value="ECO:0007669"/>
    <property type="project" value="UniProtKB-SubCell"/>
</dbReference>
<organism evidence="15 16">
    <name type="scientific">Candidatus Pullibacteroides excrementavium</name>
    <dbReference type="NCBI Taxonomy" id="2840905"/>
    <lineage>
        <taxon>Bacteria</taxon>
        <taxon>Pseudomonadati</taxon>
        <taxon>Bacteroidota</taxon>
        <taxon>Bacteroidia</taxon>
        <taxon>Bacteroidales</taxon>
        <taxon>Candidatus Pullibacteroides</taxon>
    </lineage>
</organism>
<keyword evidence="2 10" id="KW-0813">Transport</keyword>
<dbReference type="InterPro" id="IPR000531">
    <property type="entry name" value="Beta-barrel_TonB"/>
</dbReference>
<dbReference type="NCBIfam" id="TIGR04057">
    <property type="entry name" value="SusC_RagA_signa"/>
    <property type="match status" value="1"/>
</dbReference>
<gene>
    <name evidence="15" type="ORF">IAB08_02220</name>
</gene>
<comment type="subcellular location">
    <subcellularLocation>
        <location evidence="1 10">Cell outer membrane</location>
        <topology evidence="1 10">Multi-pass membrane protein</topology>
    </subcellularLocation>
</comment>
<dbReference type="Pfam" id="PF07715">
    <property type="entry name" value="Plug"/>
    <property type="match status" value="1"/>
</dbReference>
<evidence type="ECO:0000256" key="11">
    <source>
        <dbReference type="RuleBase" id="RU003357"/>
    </source>
</evidence>
<keyword evidence="9 10" id="KW-0998">Cell outer membrane</keyword>
<dbReference type="PANTHER" id="PTHR30069">
    <property type="entry name" value="TONB-DEPENDENT OUTER MEMBRANE RECEPTOR"/>
    <property type="match status" value="1"/>
</dbReference>
<keyword evidence="5 12" id="KW-0732">Signal</keyword>
<dbReference type="PROSITE" id="PS52016">
    <property type="entry name" value="TONB_DEPENDENT_REC_3"/>
    <property type="match status" value="1"/>
</dbReference>
<evidence type="ECO:0000256" key="5">
    <source>
        <dbReference type="ARBA" id="ARBA00022729"/>
    </source>
</evidence>
<dbReference type="InterPro" id="IPR012910">
    <property type="entry name" value="Plug_dom"/>
</dbReference>
<feature type="domain" description="TonB-dependent receptor-like beta-barrel" evidence="13">
    <location>
        <begin position="483"/>
        <end position="1023"/>
    </location>
</feature>
<evidence type="ECO:0000256" key="1">
    <source>
        <dbReference type="ARBA" id="ARBA00004571"/>
    </source>
</evidence>
<dbReference type="InterPro" id="IPR008969">
    <property type="entry name" value="CarboxyPept-like_regulatory"/>
</dbReference>
<dbReference type="SUPFAM" id="SSF49464">
    <property type="entry name" value="Carboxypeptidase regulatory domain-like"/>
    <property type="match status" value="1"/>
</dbReference>
<dbReference type="Pfam" id="PF00593">
    <property type="entry name" value="TonB_dep_Rec_b-barrel"/>
    <property type="match status" value="1"/>
</dbReference>
<keyword evidence="6 11" id="KW-0798">TonB box</keyword>
<evidence type="ECO:0000259" key="13">
    <source>
        <dbReference type="Pfam" id="PF00593"/>
    </source>
</evidence>
<evidence type="ECO:0000256" key="12">
    <source>
        <dbReference type="SAM" id="SignalP"/>
    </source>
</evidence>
<evidence type="ECO:0000256" key="2">
    <source>
        <dbReference type="ARBA" id="ARBA00022448"/>
    </source>
</evidence>
<dbReference type="Gene3D" id="2.170.130.10">
    <property type="entry name" value="TonB-dependent receptor, plug domain"/>
    <property type="match status" value="1"/>
</dbReference>
<dbReference type="Gene3D" id="2.40.170.20">
    <property type="entry name" value="TonB-dependent receptor, beta-barrel domain"/>
    <property type="match status" value="1"/>
</dbReference>
<dbReference type="AlphaFoldDB" id="A0A9D9GYU9"/>
<keyword evidence="4 10" id="KW-0812">Transmembrane</keyword>
<dbReference type="Proteomes" id="UP000823612">
    <property type="component" value="Unassembled WGS sequence"/>
</dbReference>